<evidence type="ECO:0000313" key="6">
    <source>
        <dbReference type="Proteomes" id="UP000801492"/>
    </source>
</evidence>
<dbReference type="Pfam" id="PF00201">
    <property type="entry name" value="UDPGT"/>
    <property type="match status" value="1"/>
</dbReference>
<evidence type="ECO:0000256" key="3">
    <source>
        <dbReference type="ARBA" id="ARBA00022679"/>
    </source>
</evidence>
<dbReference type="SUPFAM" id="SSF53756">
    <property type="entry name" value="UDP-Glycosyltransferase/glycogen phosphorylase"/>
    <property type="match status" value="1"/>
</dbReference>
<dbReference type="GO" id="GO:0008194">
    <property type="term" value="F:UDP-glycosyltransferase activity"/>
    <property type="evidence" value="ECO:0007669"/>
    <property type="project" value="InterPro"/>
</dbReference>
<keyword evidence="4" id="KW-0812">Transmembrane</keyword>
<dbReference type="EMBL" id="VTPC01064849">
    <property type="protein sequence ID" value="KAF2889599.1"/>
    <property type="molecule type" value="Genomic_DNA"/>
</dbReference>
<evidence type="ECO:0000256" key="2">
    <source>
        <dbReference type="ARBA" id="ARBA00022676"/>
    </source>
</evidence>
<dbReference type="CDD" id="cd03784">
    <property type="entry name" value="GT1_Gtf-like"/>
    <property type="match status" value="1"/>
</dbReference>
<keyword evidence="4" id="KW-1133">Transmembrane helix</keyword>
<name>A0A8K0CLH5_IGNLU</name>
<reference evidence="5" key="1">
    <citation type="submission" date="2019-08" db="EMBL/GenBank/DDBJ databases">
        <title>The genome of the North American firefly Photinus pyralis.</title>
        <authorList>
            <consortium name="Photinus pyralis genome working group"/>
            <person name="Fallon T.R."/>
            <person name="Sander Lower S.E."/>
            <person name="Weng J.-K."/>
        </authorList>
    </citation>
    <scope>NUCLEOTIDE SEQUENCE</scope>
    <source>
        <strain evidence="5">TRF0915ILg1</strain>
        <tissue evidence="5">Whole body</tissue>
    </source>
</reference>
<dbReference type="PANTHER" id="PTHR48043">
    <property type="entry name" value="EG:EG0003.4 PROTEIN-RELATED"/>
    <property type="match status" value="1"/>
</dbReference>
<proteinExistence type="inferred from homology"/>
<keyword evidence="4" id="KW-0472">Membrane</keyword>
<evidence type="ECO:0000313" key="5">
    <source>
        <dbReference type="EMBL" id="KAF2889599.1"/>
    </source>
</evidence>
<dbReference type="FunFam" id="3.40.50.2000:FF:000050">
    <property type="entry name" value="UDP-glucuronosyltransferase"/>
    <property type="match status" value="1"/>
</dbReference>
<comment type="caution">
    <text evidence="5">The sequence shown here is derived from an EMBL/GenBank/DDBJ whole genome shotgun (WGS) entry which is preliminary data.</text>
</comment>
<dbReference type="OrthoDB" id="5835829at2759"/>
<dbReference type="Proteomes" id="UP000801492">
    <property type="component" value="Unassembled WGS sequence"/>
</dbReference>
<dbReference type="InterPro" id="IPR050271">
    <property type="entry name" value="UDP-glycosyltransferase"/>
</dbReference>
<keyword evidence="6" id="KW-1185">Reference proteome</keyword>
<sequence length="242" mass="27737">DLQKILDEASNGVIYFSLGSNVKSSGLSDNVRKIFLETFSELPYTILWKFENEDLPGKPDNVIISKWFPQQDIFRHPNIKLFISQGGLQSMDEAVHNYIPIIGIPFGADQQNNVKRIITQGIGLEISLSTLEKSSLKKAILEVMSNPKYRNRVKELAELSKDQPMTGLERAIWWTEYVIRHKGAKHLRSPALDIPDYQYYLLDAIGFILLVILVAVYVFIKVVKLVLRFIKYLLPKSKVKMQ</sequence>
<keyword evidence="2" id="KW-0328">Glycosyltransferase</keyword>
<organism evidence="5 6">
    <name type="scientific">Ignelater luminosus</name>
    <name type="common">Cucubano</name>
    <name type="synonym">Pyrophorus luminosus</name>
    <dbReference type="NCBI Taxonomy" id="2038154"/>
    <lineage>
        <taxon>Eukaryota</taxon>
        <taxon>Metazoa</taxon>
        <taxon>Ecdysozoa</taxon>
        <taxon>Arthropoda</taxon>
        <taxon>Hexapoda</taxon>
        <taxon>Insecta</taxon>
        <taxon>Pterygota</taxon>
        <taxon>Neoptera</taxon>
        <taxon>Endopterygota</taxon>
        <taxon>Coleoptera</taxon>
        <taxon>Polyphaga</taxon>
        <taxon>Elateriformia</taxon>
        <taxon>Elateroidea</taxon>
        <taxon>Elateridae</taxon>
        <taxon>Agrypninae</taxon>
        <taxon>Pyrophorini</taxon>
        <taxon>Ignelater</taxon>
    </lineage>
</organism>
<comment type="similarity">
    <text evidence="1">Belongs to the UDP-glycosyltransferase family.</text>
</comment>
<evidence type="ECO:0008006" key="7">
    <source>
        <dbReference type="Google" id="ProtNLM"/>
    </source>
</evidence>
<dbReference type="Gene3D" id="3.40.50.2000">
    <property type="entry name" value="Glycogen Phosphorylase B"/>
    <property type="match status" value="1"/>
</dbReference>
<gene>
    <name evidence="5" type="ORF">ILUMI_16574</name>
</gene>
<protein>
    <recommendedName>
        <fullName evidence="7">UDP-glucuronosyltransferase</fullName>
    </recommendedName>
</protein>
<keyword evidence="3" id="KW-0808">Transferase</keyword>
<feature type="transmembrane region" description="Helical" evidence="4">
    <location>
        <begin position="197"/>
        <end position="220"/>
    </location>
</feature>
<evidence type="ECO:0000256" key="1">
    <source>
        <dbReference type="ARBA" id="ARBA00009995"/>
    </source>
</evidence>
<feature type="non-terminal residue" evidence="5">
    <location>
        <position position="242"/>
    </location>
</feature>
<dbReference type="InterPro" id="IPR002213">
    <property type="entry name" value="UDP_glucos_trans"/>
</dbReference>
<dbReference type="PANTHER" id="PTHR48043:SF159">
    <property type="entry name" value="EG:EG0003.4 PROTEIN-RELATED"/>
    <property type="match status" value="1"/>
</dbReference>
<accession>A0A8K0CLH5</accession>
<evidence type="ECO:0000256" key="4">
    <source>
        <dbReference type="SAM" id="Phobius"/>
    </source>
</evidence>
<dbReference type="AlphaFoldDB" id="A0A8K0CLH5"/>